<evidence type="ECO:0000313" key="2">
    <source>
        <dbReference type="EMBL" id="NOV45675.1"/>
    </source>
</evidence>
<keyword evidence="1" id="KW-1133">Transmembrane helix</keyword>
<keyword evidence="1" id="KW-0472">Membrane</keyword>
<organism evidence="2">
    <name type="scientific">Xenopsylla cheopis</name>
    <name type="common">Oriental rat flea</name>
    <name type="synonym">Pulex cheopis</name>
    <dbReference type="NCBI Taxonomy" id="163159"/>
    <lineage>
        <taxon>Eukaryota</taxon>
        <taxon>Metazoa</taxon>
        <taxon>Ecdysozoa</taxon>
        <taxon>Arthropoda</taxon>
        <taxon>Hexapoda</taxon>
        <taxon>Insecta</taxon>
        <taxon>Pterygota</taxon>
        <taxon>Neoptera</taxon>
        <taxon>Endopterygota</taxon>
        <taxon>Siphonaptera</taxon>
        <taxon>Pulicidae</taxon>
        <taxon>Xenopsyllinae</taxon>
        <taxon>Xenopsylla</taxon>
    </lineage>
</organism>
<feature type="transmembrane region" description="Helical" evidence="1">
    <location>
        <begin position="25"/>
        <end position="46"/>
    </location>
</feature>
<protein>
    <submittedName>
        <fullName evidence="2">Putative product</fullName>
    </submittedName>
</protein>
<reference evidence="2" key="1">
    <citation type="submission" date="2020-03" db="EMBL/GenBank/DDBJ databases">
        <title>Transcriptomic Profiling of the Digestive Tract of the Rat Flea, Xenopsylla cheopis, Following Blood Feeding and Infection with Yersinia pestis.</title>
        <authorList>
            <person name="Bland D.M."/>
            <person name="Martens C.A."/>
            <person name="Virtaneva K."/>
            <person name="Kanakabandi K."/>
            <person name="Long D."/>
            <person name="Rosenke R."/>
            <person name="Saturday G.A."/>
            <person name="Hoyt F.H."/>
            <person name="Bruno D.P."/>
            <person name="Ribeiro J.M.C."/>
            <person name="Hinnebusch J."/>
        </authorList>
    </citation>
    <scope>NUCLEOTIDE SEQUENCE</scope>
</reference>
<proteinExistence type="predicted"/>
<name>A0A6M2DH76_XENCH</name>
<keyword evidence="1" id="KW-0812">Transmembrane</keyword>
<sequence length="127" mass="14965">MLHHRQSFVSCNRFEITHLFRFFDLYFHIVFFQILTILFSSFFFVLNNYQIVCVFYLSASHFEVSNVLECLDESHSIEIEQNRLHAACLEQFPSSALSLVQSHLDLLFHVEVPYQCAVPLVNPHHLC</sequence>
<accession>A0A6M2DH76</accession>
<evidence type="ECO:0000256" key="1">
    <source>
        <dbReference type="SAM" id="Phobius"/>
    </source>
</evidence>
<dbReference type="AlphaFoldDB" id="A0A6M2DH76"/>
<dbReference type="EMBL" id="GIIL01001949">
    <property type="protein sequence ID" value="NOV45675.1"/>
    <property type="molecule type" value="Transcribed_RNA"/>
</dbReference>